<dbReference type="SMART" id="SM00220">
    <property type="entry name" value="S_TKc"/>
    <property type="match status" value="1"/>
</dbReference>
<dbReference type="PRINTS" id="PR01955">
    <property type="entry name" value="LANCFRANKIA"/>
</dbReference>
<protein>
    <recommendedName>
        <fullName evidence="1">Protein kinase domain-containing protein</fullName>
    </recommendedName>
</protein>
<dbReference type="InterPro" id="IPR000719">
    <property type="entry name" value="Prot_kinase_dom"/>
</dbReference>
<sequence length="842" mass="90629">MEWRYFEFCVDGSPYYDKPVEQADGRENFAGAAPVPNGWLSGASGPWRILRPSCGVLPAQGWKVHVSSTPAEAERVLRTTHAYCAGRGLTYKHLRSARVLSWSNRKYAPRSSSGKFLTIYPPDEQSLRAVLEDLSAELAGVQGPYILSDLRYGAGPLYTRYGSFTAQWADDRTLGLTRPDGVVVPDQRTPWFEVPEWISLPAFLEPHLEARRSTGAALPYQVTEALHFSNAGGVYRAIRHSDGTPVILKEARPHAGLDARGRHAVERLLHERDMLQRLAGIPGIPAVHDHFVAGDHHFLALAEMPGIRLNQWLGTHYPLTRVAPAEHDVRAYTEQALDLSRRVAHLIEQVHARGVVMGDLHPGNILIDESGALSLIDFETASDALKPTRQLMAAPGFRAPRGLRGTEVDQHALAMLRLWFFAPLTNLLEVAPAKLADWVAYAEQRFGLPSHFGSAVLGVPEPRDRRSTRASWPADPGPEDWPALRTSIVDGILASATPGRTDRLFPGDINQFETGGTGFAHGAAGVLYALDVAGAGREPRHEAWLLDAIRRTPPDRSGFFDGGHGIAYVLDHLGYHEEAAVLLKTSMPWEDHNDRPGIGSGLAGIGLTHLHLGAQHDDEARIAHAAAVGRRLVTLLSQTNTQVSAGFEDGWSGAALLFARLYEVTGAPSWLEHADRALRRDLAGCVPVPGDALQVKDAETGALLPYLAAGSAGVALAAAELATHHPDAPAVARLPELVRGCESDFTVHPGLLRGRAGLILTLASAGRGTDAALARHLSGLGLHAVTRDGTTCFPGHQLLRLSADLATGSAGILLALHAALGDAPVTALPFPPRHARVPAGTP</sequence>
<proteinExistence type="predicted"/>
<dbReference type="InterPro" id="IPR053524">
    <property type="entry name" value="Aerial_hyphae_peptide-synth"/>
</dbReference>
<dbReference type="Gene3D" id="1.10.510.10">
    <property type="entry name" value="Transferase(Phosphotransferase) domain 1"/>
    <property type="match status" value="1"/>
</dbReference>
<dbReference type="RefSeq" id="WP_209665549.1">
    <property type="nucleotide sequence ID" value="NZ_JAGGMS010000001.1"/>
</dbReference>
<dbReference type="InterPro" id="IPR058053">
    <property type="entry name" value="RamC_C"/>
</dbReference>
<dbReference type="PROSITE" id="PS50011">
    <property type="entry name" value="PROTEIN_KINASE_DOM"/>
    <property type="match status" value="1"/>
</dbReference>
<comment type="caution">
    <text evidence="2">The sequence shown here is derived from an EMBL/GenBank/DDBJ whole genome shotgun (WGS) entry which is preliminary data.</text>
</comment>
<dbReference type="SUPFAM" id="SSF158745">
    <property type="entry name" value="LanC-like"/>
    <property type="match status" value="1"/>
</dbReference>
<dbReference type="Gene3D" id="1.50.10.10">
    <property type="match status" value="1"/>
</dbReference>
<organism evidence="2 3">
    <name type="scientific">Amycolatopsis magusensis</name>
    <dbReference type="NCBI Taxonomy" id="882444"/>
    <lineage>
        <taxon>Bacteria</taxon>
        <taxon>Bacillati</taxon>
        <taxon>Actinomycetota</taxon>
        <taxon>Actinomycetes</taxon>
        <taxon>Pseudonocardiales</taxon>
        <taxon>Pseudonocardiaceae</taxon>
        <taxon>Amycolatopsis</taxon>
    </lineage>
</organism>
<dbReference type="InterPro" id="IPR012341">
    <property type="entry name" value="6hp_glycosidase-like_sf"/>
</dbReference>
<reference evidence="2 3" key="1">
    <citation type="submission" date="2021-03" db="EMBL/GenBank/DDBJ databases">
        <title>Sequencing the genomes of 1000 actinobacteria strains.</title>
        <authorList>
            <person name="Klenk H.-P."/>
        </authorList>
    </citation>
    <scope>NUCLEOTIDE SEQUENCE [LARGE SCALE GENOMIC DNA]</scope>
    <source>
        <strain evidence="2 3">DSM 45510</strain>
    </source>
</reference>
<feature type="domain" description="Protein kinase" evidence="1">
    <location>
        <begin position="220"/>
        <end position="612"/>
    </location>
</feature>
<dbReference type="Proteomes" id="UP000741013">
    <property type="component" value="Unassembled WGS sequence"/>
</dbReference>
<keyword evidence="3" id="KW-1185">Reference proteome</keyword>
<dbReference type="Pfam" id="PF00069">
    <property type="entry name" value="Pkinase"/>
    <property type="match status" value="1"/>
</dbReference>
<dbReference type="InterPro" id="IPR057929">
    <property type="entry name" value="RamC_N"/>
</dbReference>
<evidence type="ECO:0000259" key="1">
    <source>
        <dbReference type="PROSITE" id="PS50011"/>
    </source>
</evidence>
<dbReference type="InterPro" id="IPR007822">
    <property type="entry name" value="LANC-like"/>
</dbReference>
<dbReference type="EMBL" id="JAGGMS010000001">
    <property type="protein sequence ID" value="MBP2182196.1"/>
    <property type="molecule type" value="Genomic_DNA"/>
</dbReference>
<gene>
    <name evidence="2" type="ORF">JOM49_003722</name>
</gene>
<dbReference type="SUPFAM" id="SSF56112">
    <property type="entry name" value="Protein kinase-like (PK-like)"/>
    <property type="match status" value="1"/>
</dbReference>
<name>A0ABS4PS09_9PSEU</name>
<evidence type="ECO:0000313" key="3">
    <source>
        <dbReference type="Proteomes" id="UP000741013"/>
    </source>
</evidence>
<dbReference type="NCBIfam" id="NF038151">
    <property type="entry name" value="lanthi_synth_III"/>
    <property type="match status" value="1"/>
</dbReference>
<dbReference type="SMART" id="SM01260">
    <property type="entry name" value="LANC_like"/>
    <property type="match status" value="1"/>
</dbReference>
<dbReference type="Pfam" id="PF25816">
    <property type="entry name" value="RamC_N"/>
    <property type="match status" value="1"/>
</dbReference>
<dbReference type="CDD" id="cd04791">
    <property type="entry name" value="LanC_SerThrkinase"/>
    <property type="match status" value="1"/>
</dbReference>
<accession>A0ABS4PS09</accession>
<dbReference type="InterPro" id="IPR011009">
    <property type="entry name" value="Kinase-like_dom_sf"/>
</dbReference>
<evidence type="ECO:0000313" key="2">
    <source>
        <dbReference type="EMBL" id="MBP2182196.1"/>
    </source>
</evidence>